<dbReference type="EMBL" id="BTRK01000002">
    <property type="protein sequence ID" value="GMR39344.1"/>
    <property type="molecule type" value="Genomic_DNA"/>
</dbReference>
<proteinExistence type="predicted"/>
<feature type="region of interest" description="Disordered" evidence="1">
    <location>
        <begin position="187"/>
        <end position="234"/>
    </location>
</feature>
<comment type="caution">
    <text evidence="2">The sequence shown here is derived from an EMBL/GenBank/DDBJ whole genome shotgun (WGS) entry which is preliminary data.</text>
</comment>
<accession>A0AAN4ZH58</accession>
<feature type="region of interest" description="Disordered" evidence="1">
    <location>
        <begin position="95"/>
        <end position="126"/>
    </location>
</feature>
<evidence type="ECO:0000256" key="1">
    <source>
        <dbReference type="SAM" id="MobiDB-lite"/>
    </source>
</evidence>
<gene>
    <name evidence="2" type="ORF">PMAYCL1PPCAC_09539</name>
</gene>
<feature type="compositionally biased region" description="Low complexity" evidence="1">
    <location>
        <begin position="95"/>
        <end position="110"/>
    </location>
</feature>
<dbReference type="Proteomes" id="UP001328107">
    <property type="component" value="Unassembled WGS sequence"/>
</dbReference>
<dbReference type="AlphaFoldDB" id="A0AAN4ZH58"/>
<evidence type="ECO:0000313" key="3">
    <source>
        <dbReference type="Proteomes" id="UP001328107"/>
    </source>
</evidence>
<sequence length="255" mass="28590">MQLCLSPRRRPHLLWTRRLRRSRNRRNQWRRPPRFVLQHPHLPFPANTLRKLHHHYAFVVCPIPSSATLPNEKVEQRIADSSIMHAPINISTARPTTATTTVRPATSVSTGSSKHATGASSAVNGISPASTVSHAKVEQRIAGHALIHAPISAFIARPTTSVYCMVKPAPVINYEASRRCTLLQASTPPTSQDIARTKPAEANRKEPILPARLPQYRRTERNNGPANTSSSPMDPIEVERLRFFERIMWGCDWSS</sequence>
<feature type="compositionally biased region" description="Polar residues" evidence="1">
    <location>
        <begin position="222"/>
        <end position="232"/>
    </location>
</feature>
<keyword evidence="3" id="KW-1185">Reference proteome</keyword>
<name>A0AAN4ZH58_9BILA</name>
<feature type="compositionally biased region" description="Basic and acidic residues" evidence="1">
    <location>
        <begin position="195"/>
        <end position="207"/>
    </location>
</feature>
<reference evidence="3" key="1">
    <citation type="submission" date="2022-10" db="EMBL/GenBank/DDBJ databases">
        <title>Genome assembly of Pristionchus species.</title>
        <authorList>
            <person name="Yoshida K."/>
            <person name="Sommer R.J."/>
        </authorList>
    </citation>
    <scope>NUCLEOTIDE SEQUENCE [LARGE SCALE GENOMIC DNA]</scope>
    <source>
        <strain evidence="3">RS5460</strain>
    </source>
</reference>
<protein>
    <submittedName>
        <fullName evidence="2">Uncharacterized protein</fullName>
    </submittedName>
</protein>
<evidence type="ECO:0000313" key="2">
    <source>
        <dbReference type="EMBL" id="GMR39344.1"/>
    </source>
</evidence>
<organism evidence="2 3">
    <name type="scientific">Pristionchus mayeri</name>
    <dbReference type="NCBI Taxonomy" id="1317129"/>
    <lineage>
        <taxon>Eukaryota</taxon>
        <taxon>Metazoa</taxon>
        <taxon>Ecdysozoa</taxon>
        <taxon>Nematoda</taxon>
        <taxon>Chromadorea</taxon>
        <taxon>Rhabditida</taxon>
        <taxon>Rhabditina</taxon>
        <taxon>Diplogasteromorpha</taxon>
        <taxon>Diplogasteroidea</taxon>
        <taxon>Neodiplogasteridae</taxon>
        <taxon>Pristionchus</taxon>
    </lineage>
</organism>
<feature type="compositionally biased region" description="Polar residues" evidence="1">
    <location>
        <begin position="111"/>
        <end position="126"/>
    </location>
</feature>